<sequence length="224" mass="23273">MNIVITGANRGIGLALTKAYLSQGARVFALCRTTSEALSATTAEVIEGIDVSDDSALATLAEHLKQTLGSGESIQVLINNAGILTNESLGAMDFEAIAEQININSIAPLKVTAALLPLLSKGSKIGLVTSRMGSHTDNSSGGYYGYRMSKAALNSAGVSLAQDLKPHGIAVALLHPGFVQTDMVGGAGDIPPETAADGLIKRLEELSLNNTGSFWHSNGEQLPW</sequence>
<dbReference type="EMBL" id="BAABWN010000012">
    <property type="protein sequence ID" value="GAA6169521.1"/>
    <property type="molecule type" value="Genomic_DNA"/>
</dbReference>
<dbReference type="PANTHER" id="PTHR45458:SF1">
    <property type="entry name" value="SHORT CHAIN DEHYDROGENASE"/>
    <property type="match status" value="1"/>
</dbReference>
<evidence type="ECO:0000313" key="1">
    <source>
        <dbReference type="EMBL" id="GAA6169521.1"/>
    </source>
</evidence>
<organism evidence="1 2">
    <name type="scientific">Sessilibacter corallicola</name>
    <dbReference type="NCBI Taxonomy" id="2904075"/>
    <lineage>
        <taxon>Bacteria</taxon>
        <taxon>Pseudomonadati</taxon>
        <taxon>Pseudomonadota</taxon>
        <taxon>Gammaproteobacteria</taxon>
        <taxon>Cellvibrionales</taxon>
        <taxon>Cellvibrionaceae</taxon>
        <taxon>Sessilibacter</taxon>
    </lineage>
</organism>
<dbReference type="RefSeq" id="WP_353304027.1">
    <property type="nucleotide sequence ID" value="NZ_BAABWN010000012.1"/>
</dbReference>
<name>A0ABQ0ACZ4_9GAMM</name>
<dbReference type="PRINTS" id="PR00081">
    <property type="entry name" value="GDHRDH"/>
</dbReference>
<dbReference type="InterPro" id="IPR002347">
    <property type="entry name" value="SDR_fam"/>
</dbReference>
<gene>
    <name evidence="1" type="ORF">NBRC116591_33320</name>
</gene>
<keyword evidence="2" id="KW-1185">Reference proteome</keyword>
<dbReference type="Proteomes" id="UP001465153">
    <property type="component" value="Unassembled WGS sequence"/>
</dbReference>
<dbReference type="Gene3D" id="3.40.50.720">
    <property type="entry name" value="NAD(P)-binding Rossmann-like Domain"/>
    <property type="match status" value="1"/>
</dbReference>
<evidence type="ECO:0000313" key="2">
    <source>
        <dbReference type="Proteomes" id="UP001465153"/>
    </source>
</evidence>
<dbReference type="PANTHER" id="PTHR45458">
    <property type="entry name" value="SHORT-CHAIN DEHYDROGENASE/REDUCTASE SDR"/>
    <property type="match status" value="1"/>
</dbReference>
<protein>
    <submittedName>
        <fullName evidence="1">SDR family oxidoreductase</fullName>
    </submittedName>
</protein>
<reference evidence="1 2" key="1">
    <citation type="submission" date="2024-04" db="EMBL/GenBank/DDBJ databases">
        <title>Draft genome sequence of Sessilibacter corallicola NBRC 116591.</title>
        <authorList>
            <person name="Miyakawa T."/>
            <person name="Kusuya Y."/>
            <person name="Miura T."/>
        </authorList>
    </citation>
    <scope>NUCLEOTIDE SEQUENCE [LARGE SCALE GENOMIC DNA]</scope>
    <source>
        <strain evidence="1 2">KU-00831-HH</strain>
    </source>
</reference>
<dbReference type="Pfam" id="PF00106">
    <property type="entry name" value="adh_short"/>
    <property type="match status" value="1"/>
</dbReference>
<comment type="caution">
    <text evidence="1">The sequence shown here is derived from an EMBL/GenBank/DDBJ whole genome shotgun (WGS) entry which is preliminary data.</text>
</comment>
<accession>A0ABQ0ACZ4</accession>
<dbReference type="InterPro" id="IPR052184">
    <property type="entry name" value="SDR_enzymes"/>
</dbReference>
<dbReference type="CDD" id="cd05325">
    <property type="entry name" value="carb_red_sniffer_like_SDR_c"/>
    <property type="match status" value="1"/>
</dbReference>
<proteinExistence type="predicted"/>
<dbReference type="SUPFAM" id="SSF51735">
    <property type="entry name" value="NAD(P)-binding Rossmann-fold domains"/>
    <property type="match status" value="1"/>
</dbReference>
<dbReference type="InterPro" id="IPR036291">
    <property type="entry name" value="NAD(P)-bd_dom_sf"/>
</dbReference>